<dbReference type="EMBL" id="CP106735">
    <property type="protein sequence ID" value="UXX80016.1"/>
    <property type="molecule type" value="Genomic_DNA"/>
</dbReference>
<dbReference type="Pfam" id="PF11138">
    <property type="entry name" value="DUF2911"/>
    <property type="match status" value="1"/>
</dbReference>
<name>A0ABY6D1I9_9BACT</name>
<dbReference type="RefSeq" id="WP_263051746.1">
    <property type="nucleotide sequence ID" value="NZ_CP106735.1"/>
</dbReference>
<evidence type="ECO:0000313" key="2">
    <source>
        <dbReference type="EMBL" id="UXX80016.1"/>
    </source>
</evidence>
<dbReference type="PROSITE" id="PS51257">
    <property type="entry name" value="PROKAR_LIPOPROTEIN"/>
    <property type="match status" value="1"/>
</dbReference>
<dbReference type="InterPro" id="IPR021314">
    <property type="entry name" value="DUF2911"/>
</dbReference>
<organism evidence="2 3">
    <name type="scientific">Reichenbachiella carrageenanivorans</name>
    <dbReference type="NCBI Taxonomy" id="2979869"/>
    <lineage>
        <taxon>Bacteria</taxon>
        <taxon>Pseudomonadati</taxon>
        <taxon>Bacteroidota</taxon>
        <taxon>Cytophagia</taxon>
        <taxon>Cytophagales</taxon>
        <taxon>Reichenbachiellaceae</taxon>
        <taxon>Reichenbachiella</taxon>
    </lineage>
</organism>
<keyword evidence="1" id="KW-0732">Signal</keyword>
<protein>
    <submittedName>
        <fullName evidence="2">DUF2911 domain-containing protein</fullName>
    </submittedName>
</protein>
<dbReference type="Proteomes" id="UP001062165">
    <property type="component" value="Chromosome"/>
</dbReference>
<sequence length="171" mass="18642">MKKNLIIAATGIMIACLATSISLYAQQKASPPKVTQASVNDNKVVINYSSPSKKGREIYGGLVPYDKIWRTGANEATTIELSKDANIGGVDVKAGKYALFTIPGEKEWTIIINSNAKQWGTNSYDKGKDVGRFTVAPSALRNEQESFTIDLNDSGTTTISWDKTMVQFTIK</sequence>
<reference evidence="2" key="1">
    <citation type="submission" date="2022-10" db="EMBL/GenBank/DDBJ databases">
        <title>Comparative genomics and taxonomic characterization of three novel marine species of genus Reichenbachiella exhibiting antioxidant and polysaccharide degradation activities.</title>
        <authorList>
            <person name="Muhammad N."/>
            <person name="Lee Y.-J."/>
            <person name="Ko J."/>
            <person name="Kim S.-G."/>
        </authorList>
    </citation>
    <scope>NUCLEOTIDE SEQUENCE</scope>
    <source>
        <strain evidence="2">Wsw4-B4</strain>
    </source>
</reference>
<feature type="chain" id="PRO_5045425891" evidence="1">
    <location>
        <begin position="26"/>
        <end position="171"/>
    </location>
</feature>
<evidence type="ECO:0000313" key="3">
    <source>
        <dbReference type="Proteomes" id="UP001062165"/>
    </source>
</evidence>
<proteinExistence type="predicted"/>
<evidence type="ECO:0000256" key="1">
    <source>
        <dbReference type="SAM" id="SignalP"/>
    </source>
</evidence>
<accession>A0ABY6D1I9</accession>
<feature type="signal peptide" evidence="1">
    <location>
        <begin position="1"/>
        <end position="25"/>
    </location>
</feature>
<keyword evidence="3" id="KW-1185">Reference proteome</keyword>
<gene>
    <name evidence="2" type="ORF">N7E81_02705</name>
</gene>